<evidence type="ECO:0000313" key="1">
    <source>
        <dbReference type="EMBL" id="CAA7049340.1"/>
    </source>
</evidence>
<accession>A0A6D2KBX9</accession>
<protein>
    <submittedName>
        <fullName evidence="1">Uncharacterized protein</fullName>
    </submittedName>
</protein>
<sequence>MWSSVFLYYNTRCSHHATQEATTRGMPRDYRTASVACARVVLGWASSSSSLTTQGGRTLVTRGLSELSIYMSGNYAAGNLLKLDFKNYSQTGYMTAVYRAFIRNQTVRRLMDQTIYAIWSGSTYTNGTVLSAHDVRIALGEVRVTRNG</sequence>
<name>A0A6D2KBX9_9BRAS</name>
<dbReference type="AlphaFoldDB" id="A0A6D2KBX9"/>
<evidence type="ECO:0000313" key="2">
    <source>
        <dbReference type="Proteomes" id="UP000467841"/>
    </source>
</evidence>
<gene>
    <name evidence="1" type="ORF">MERR_LOCUS36575</name>
</gene>
<proteinExistence type="predicted"/>
<dbReference type="EMBL" id="CACVBM020001413">
    <property type="protein sequence ID" value="CAA7049340.1"/>
    <property type="molecule type" value="Genomic_DNA"/>
</dbReference>
<organism evidence="1 2">
    <name type="scientific">Microthlaspi erraticum</name>
    <dbReference type="NCBI Taxonomy" id="1685480"/>
    <lineage>
        <taxon>Eukaryota</taxon>
        <taxon>Viridiplantae</taxon>
        <taxon>Streptophyta</taxon>
        <taxon>Embryophyta</taxon>
        <taxon>Tracheophyta</taxon>
        <taxon>Spermatophyta</taxon>
        <taxon>Magnoliopsida</taxon>
        <taxon>eudicotyledons</taxon>
        <taxon>Gunneridae</taxon>
        <taxon>Pentapetalae</taxon>
        <taxon>rosids</taxon>
        <taxon>malvids</taxon>
        <taxon>Brassicales</taxon>
        <taxon>Brassicaceae</taxon>
        <taxon>Coluteocarpeae</taxon>
        <taxon>Microthlaspi</taxon>
    </lineage>
</organism>
<comment type="caution">
    <text evidence="1">The sequence shown here is derived from an EMBL/GenBank/DDBJ whole genome shotgun (WGS) entry which is preliminary data.</text>
</comment>
<dbReference type="Proteomes" id="UP000467841">
    <property type="component" value="Unassembled WGS sequence"/>
</dbReference>
<reference evidence="1" key="1">
    <citation type="submission" date="2020-01" db="EMBL/GenBank/DDBJ databases">
        <authorList>
            <person name="Mishra B."/>
        </authorList>
    </citation>
    <scope>NUCLEOTIDE SEQUENCE [LARGE SCALE GENOMIC DNA]</scope>
</reference>
<keyword evidence="2" id="KW-1185">Reference proteome</keyword>